<dbReference type="Gene3D" id="3.20.20.450">
    <property type="entry name" value="EAL domain"/>
    <property type="match status" value="1"/>
</dbReference>
<keyword evidence="1" id="KW-0812">Transmembrane</keyword>
<dbReference type="InterPro" id="IPR029150">
    <property type="entry name" value="dCache_3"/>
</dbReference>
<organism evidence="5 6">
    <name type="scientific">Roseateles toxinivorans</name>
    <dbReference type="NCBI Taxonomy" id="270368"/>
    <lineage>
        <taxon>Bacteria</taxon>
        <taxon>Pseudomonadati</taxon>
        <taxon>Pseudomonadota</taxon>
        <taxon>Betaproteobacteria</taxon>
        <taxon>Burkholderiales</taxon>
        <taxon>Sphaerotilaceae</taxon>
        <taxon>Roseateles</taxon>
    </lineage>
</organism>
<dbReference type="PANTHER" id="PTHR44757">
    <property type="entry name" value="DIGUANYLATE CYCLASE DGCP"/>
    <property type="match status" value="1"/>
</dbReference>
<dbReference type="CDD" id="cd01949">
    <property type="entry name" value="GGDEF"/>
    <property type="match status" value="1"/>
</dbReference>
<dbReference type="CDD" id="cd01948">
    <property type="entry name" value="EAL"/>
    <property type="match status" value="1"/>
</dbReference>
<dbReference type="Gene3D" id="6.10.340.10">
    <property type="match status" value="1"/>
</dbReference>
<evidence type="ECO:0000259" key="4">
    <source>
        <dbReference type="PROSITE" id="PS50887"/>
    </source>
</evidence>
<feature type="domain" description="GGDEF" evidence="4">
    <location>
        <begin position="410"/>
        <end position="542"/>
    </location>
</feature>
<evidence type="ECO:0000259" key="2">
    <source>
        <dbReference type="PROSITE" id="PS50883"/>
    </source>
</evidence>
<dbReference type="InterPro" id="IPR003660">
    <property type="entry name" value="HAMP_dom"/>
</dbReference>
<dbReference type="InterPro" id="IPR035919">
    <property type="entry name" value="EAL_sf"/>
</dbReference>
<dbReference type="RefSeq" id="WP_208114941.1">
    <property type="nucleotide sequence ID" value="NZ_SNXS01000002.1"/>
</dbReference>
<dbReference type="InParanoid" id="A0A4R6QQY3"/>
<dbReference type="PROSITE" id="PS50885">
    <property type="entry name" value="HAMP"/>
    <property type="match status" value="1"/>
</dbReference>
<dbReference type="AlphaFoldDB" id="A0A4R6QQY3"/>
<accession>A0A4R6QQY3</accession>
<name>A0A4R6QQY3_9BURK</name>
<dbReference type="SMART" id="SM00267">
    <property type="entry name" value="GGDEF"/>
    <property type="match status" value="1"/>
</dbReference>
<dbReference type="SMART" id="SM00304">
    <property type="entry name" value="HAMP"/>
    <property type="match status" value="1"/>
</dbReference>
<dbReference type="Pfam" id="PF00563">
    <property type="entry name" value="EAL"/>
    <property type="match status" value="1"/>
</dbReference>
<dbReference type="Pfam" id="PF14827">
    <property type="entry name" value="dCache_3"/>
    <property type="match status" value="1"/>
</dbReference>
<evidence type="ECO:0000256" key="1">
    <source>
        <dbReference type="SAM" id="Phobius"/>
    </source>
</evidence>
<dbReference type="Pfam" id="PF00672">
    <property type="entry name" value="HAMP"/>
    <property type="match status" value="1"/>
</dbReference>
<dbReference type="Proteomes" id="UP000295361">
    <property type="component" value="Unassembled WGS sequence"/>
</dbReference>
<evidence type="ECO:0000313" key="5">
    <source>
        <dbReference type="EMBL" id="TDP72889.1"/>
    </source>
</evidence>
<dbReference type="PROSITE" id="PS50883">
    <property type="entry name" value="EAL"/>
    <property type="match status" value="1"/>
</dbReference>
<dbReference type="Gene3D" id="3.30.70.270">
    <property type="match status" value="1"/>
</dbReference>
<dbReference type="InterPro" id="IPR052155">
    <property type="entry name" value="Biofilm_reg_signaling"/>
</dbReference>
<evidence type="ECO:0000259" key="3">
    <source>
        <dbReference type="PROSITE" id="PS50885"/>
    </source>
</evidence>
<dbReference type="InterPro" id="IPR043128">
    <property type="entry name" value="Rev_trsase/Diguanyl_cyclase"/>
</dbReference>
<dbReference type="FunFam" id="3.20.20.450:FF:000001">
    <property type="entry name" value="Cyclic di-GMP phosphodiesterase yahA"/>
    <property type="match status" value="1"/>
</dbReference>
<dbReference type="InterPro" id="IPR000160">
    <property type="entry name" value="GGDEF_dom"/>
</dbReference>
<evidence type="ECO:0000313" key="6">
    <source>
        <dbReference type="Proteomes" id="UP000295361"/>
    </source>
</evidence>
<feature type="transmembrane region" description="Helical" evidence="1">
    <location>
        <begin position="300"/>
        <end position="321"/>
    </location>
</feature>
<dbReference type="NCBIfam" id="TIGR00254">
    <property type="entry name" value="GGDEF"/>
    <property type="match status" value="1"/>
</dbReference>
<protein>
    <submittedName>
        <fullName evidence="5">Diguanylate cyclase/phosphodiesterase</fullName>
    </submittedName>
</protein>
<comment type="caution">
    <text evidence="5">The sequence shown here is derived from an EMBL/GenBank/DDBJ whole genome shotgun (WGS) entry which is preliminary data.</text>
</comment>
<sequence length="821" mass="90868">MRWPGFLNLRRLEGRIVALFLSLLLVVQLLSFGLIRNSIEGNAQASIAAELRNGEKLLHRLLAQQAETRTDAARLLAADYGFLTTIATRSSAQDIETIKDALLNYGERIGVSVAAYTDPQFQLIAATHDNAGPFIQEAQRIIAAEKALKAKPAAGASAPTAQPGPDRAQLVLIAGEPYQVVAVPVRAPQLVGWVLMGFRLGAEPLQDLAELSSLHSLVLTRAGRGDWRVALRALVQTDADPDLSRISTTEPSFSMMLGGEKQRARYVPLMQPRDGQDMALGAVLLRSFDEAVAPYRQLQLTLLALTAIGVAVFALGSVLFARRITGPITALSRSAERLGQGDYATPVRIEARDEVGDLAQAFETMRQGIRHREEQVERLAYWDTLTGLPNREQFAQRLQRSLDSERDTGRACAVLMLDLDRFKHVNDVLGHHFGDRLLCGVASRLQRPAVCKEGFIARLGGDEFAVLLDGADLEQAVEVAQRILTAFEEPLTIDDNTVDLGAGIGVVGCPQHGHEVQLLLSRAELAMYTAKQKQSGTMVYHPGLDAHSQESLSLLSELRRAVEHNELRLYLQPKVDLHTGRILGAESLVRWQHPQRGLVPPMLFIPFAEQTGFIRTLTTWIIEQSARAWREMYAHGLDLRLSINLSTRDLLDQDLPAKLEQLIKTHDMNAQVLCLEITESAIMDDPQRAQQTLERLHELGFKLSIDDFGTGYSSLAYLKRLPVHELKIDKSFVMAMERDLDDAKIVRSTVDLAHNLGLRVVAEGIETAKAWKLLDALHCDEGQGYFIAKPMPEQEFVAWVQAWQAPVLDDETLESAFAKLA</sequence>
<keyword evidence="1" id="KW-1133">Transmembrane helix</keyword>
<dbReference type="InterPro" id="IPR001633">
    <property type="entry name" value="EAL_dom"/>
</dbReference>
<keyword evidence="6" id="KW-1185">Reference proteome</keyword>
<keyword evidence="1" id="KW-0472">Membrane</keyword>
<dbReference type="SUPFAM" id="SSF55073">
    <property type="entry name" value="Nucleotide cyclase"/>
    <property type="match status" value="1"/>
</dbReference>
<dbReference type="PROSITE" id="PS50887">
    <property type="entry name" value="GGDEF"/>
    <property type="match status" value="1"/>
</dbReference>
<feature type="domain" description="EAL" evidence="2">
    <location>
        <begin position="551"/>
        <end position="804"/>
    </location>
</feature>
<gene>
    <name evidence="5" type="ORF">DES47_102635</name>
</gene>
<dbReference type="GO" id="GO:0007165">
    <property type="term" value="P:signal transduction"/>
    <property type="evidence" value="ECO:0007669"/>
    <property type="project" value="InterPro"/>
</dbReference>
<dbReference type="Pfam" id="PF00990">
    <property type="entry name" value="GGDEF"/>
    <property type="match status" value="1"/>
</dbReference>
<dbReference type="InterPro" id="IPR029787">
    <property type="entry name" value="Nucleotide_cyclase"/>
</dbReference>
<dbReference type="SMART" id="SM00052">
    <property type="entry name" value="EAL"/>
    <property type="match status" value="1"/>
</dbReference>
<reference evidence="5 6" key="1">
    <citation type="submission" date="2019-03" db="EMBL/GenBank/DDBJ databases">
        <title>Genomic Encyclopedia of Type Strains, Phase IV (KMG-IV): sequencing the most valuable type-strain genomes for metagenomic binning, comparative biology and taxonomic classification.</title>
        <authorList>
            <person name="Goeker M."/>
        </authorList>
    </citation>
    <scope>NUCLEOTIDE SEQUENCE [LARGE SCALE GENOMIC DNA]</scope>
    <source>
        <strain evidence="5 6">DSM 16998</strain>
    </source>
</reference>
<proteinExistence type="predicted"/>
<feature type="domain" description="HAMP" evidence="3">
    <location>
        <begin position="322"/>
        <end position="374"/>
    </location>
</feature>
<dbReference type="GO" id="GO:0016020">
    <property type="term" value="C:membrane"/>
    <property type="evidence" value="ECO:0007669"/>
    <property type="project" value="InterPro"/>
</dbReference>
<dbReference type="EMBL" id="SNXS01000002">
    <property type="protein sequence ID" value="TDP72889.1"/>
    <property type="molecule type" value="Genomic_DNA"/>
</dbReference>
<dbReference type="PANTHER" id="PTHR44757:SF2">
    <property type="entry name" value="BIOFILM ARCHITECTURE MAINTENANCE PROTEIN MBAA"/>
    <property type="match status" value="1"/>
</dbReference>
<dbReference type="SUPFAM" id="SSF158472">
    <property type="entry name" value="HAMP domain-like"/>
    <property type="match status" value="1"/>
</dbReference>
<dbReference type="CDD" id="cd06225">
    <property type="entry name" value="HAMP"/>
    <property type="match status" value="1"/>
</dbReference>
<dbReference type="SUPFAM" id="SSF141868">
    <property type="entry name" value="EAL domain-like"/>
    <property type="match status" value="1"/>
</dbReference>